<dbReference type="Proteomes" id="UP000192610">
    <property type="component" value="Unassembled WGS sequence"/>
</dbReference>
<evidence type="ECO:0000313" key="1">
    <source>
        <dbReference type="EMBL" id="OQP53480.1"/>
    </source>
</evidence>
<dbReference type="RefSeq" id="WP_081197827.1">
    <property type="nucleotide sequence ID" value="NZ_FOCZ01000008.1"/>
</dbReference>
<sequence>MNEIYKNKLIILRQRIPIGLCDGLVLIESVSGDLEKAEKQFKADMVTLSIDSINDNTNG</sequence>
<dbReference type="AlphaFoldDB" id="A0A1V9F504"/>
<reference evidence="2" key="1">
    <citation type="submission" date="2016-04" db="EMBL/GenBank/DDBJ databases">
        <authorList>
            <person name="Chen L."/>
            <person name="Zhuang W."/>
            <person name="Wang G."/>
        </authorList>
    </citation>
    <scope>NUCLEOTIDE SEQUENCE [LARGE SCALE GENOMIC DNA]</scope>
    <source>
        <strain evidence="2">17621</strain>
    </source>
</reference>
<proteinExistence type="predicted"/>
<name>A0A1V9F504_9BACT</name>
<dbReference type="EMBL" id="LVXG01000006">
    <property type="protein sequence ID" value="OQP53480.1"/>
    <property type="molecule type" value="Genomic_DNA"/>
</dbReference>
<comment type="caution">
    <text evidence="1">The sequence shown here is derived from an EMBL/GenBank/DDBJ whole genome shotgun (WGS) entry which is preliminary data.</text>
</comment>
<keyword evidence="2" id="KW-1185">Reference proteome</keyword>
<accession>A0A1V9F504</accession>
<protein>
    <submittedName>
        <fullName evidence="1">Uncharacterized protein</fullName>
    </submittedName>
</protein>
<dbReference type="STRING" id="354355.SAMN05660816_04426"/>
<evidence type="ECO:0000313" key="2">
    <source>
        <dbReference type="Proteomes" id="UP000192610"/>
    </source>
</evidence>
<organism evidence="1 2">
    <name type="scientific">Niastella yeongjuensis</name>
    <dbReference type="NCBI Taxonomy" id="354355"/>
    <lineage>
        <taxon>Bacteria</taxon>
        <taxon>Pseudomonadati</taxon>
        <taxon>Bacteroidota</taxon>
        <taxon>Chitinophagia</taxon>
        <taxon>Chitinophagales</taxon>
        <taxon>Chitinophagaceae</taxon>
        <taxon>Niastella</taxon>
    </lineage>
</organism>
<gene>
    <name evidence="1" type="ORF">A4H97_23865</name>
</gene>